<dbReference type="Proteomes" id="UP001066276">
    <property type="component" value="Chromosome 2_1"/>
</dbReference>
<protein>
    <submittedName>
        <fullName evidence="2">Uncharacterized protein</fullName>
    </submittedName>
</protein>
<evidence type="ECO:0000313" key="3">
    <source>
        <dbReference type="Proteomes" id="UP001066276"/>
    </source>
</evidence>
<keyword evidence="3" id="KW-1185">Reference proteome</keyword>
<evidence type="ECO:0000313" key="2">
    <source>
        <dbReference type="EMBL" id="KAJ1199634.1"/>
    </source>
</evidence>
<accession>A0AAV7VG45</accession>
<organism evidence="2 3">
    <name type="scientific">Pleurodeles waltl</name>
    <name type="common">Iberian ribbed newt</name>
    <dbReference type="NCBI Taxonomy" id="8319"/>
    <lineage>
        <taxon>Eukaryota</taxon>
        <taxon>Metazoa</taxon>
        <taxon>Chordata</taxon>
        <taxon>Craniata</taxon>
        <taxon>Vertebrata</taxon>
        <taxon>Euteleostomi</taxon>
        <taxon>Amphibia</taxon>
        <taxon>Batrachia</taxon>
        <taxon>Caudata</taxon>
        <taxon>Salamandroidea</taxon>
        <taxon>Salamandridae</taxon>
        <taxon>Pleurodelinae</taxon>
        <taxon>Pleurodeles</taxon>
    </lineage>
</organism>
<feature type="region of interest" description="Disordered" evidence="1">
    <location>
        <begin position="134"/>
        <end position="171"/>
    </location>
</feature>
<proteinExistence type="predicted"/>
<dbReference type="EMBL" id="JANPWB010000003">
    <property type="protein sequence ID" value="KAJ1199634.1"/>
    <property type="molecule type" value="Genomic_DNA"/>
</dbReference>
<evidence type="ECO:0000256" key="1">
    <source>
        <dbReference type="SAM" id="MobiDB-lite"/>
    </source>
</evidence>
<sequence>MAESSAGRAWGLLGPKQQRSSSDRWEAVREGGGGPPPLPRGATARPTDWAVSVAGAAWGVAALGPVASSACPGALVPRRKRRGPERNLEGARRISSLIQVLTLLAGAGALDLELFGRGFWTLSMLCFCPGRRMSPQAATGRQRRRKRGGPGRNRETKEPRTSCGDGPETVLRVRNPHRPWPRWLGPAPRGWPGPGRYPATFLEQAWCGECGMAAWRGRNGPGALVAQPWRCRSPGEVAA</sequence>
<comment type="caution">
    <text evidence="2">The sequence shown here is derived from an EMBL/GenBank/DDBJ whole genome shotgun (WGS) entry which is preliminary data.</text>
</comment>
<name>A0AAV7VG45_PLEWA</name>
<gene>
    <name evidence="2" type="ORF">NDU88_003467</name>
</gene>
<reference evidence="2" key="1">
    <citation type="journal article" date="2022" name="bioRxiv">
        <title>Sequencing and chromosome-scale assembly of the giantPleurodeles waltlgenome.</title>
        <authorList>
            <person name="Brown T."/>
            <person name="Elewa A."/>
            <person name="Iarovenko S."/>
            <person name="Subramanian E."/>
            <person name="Araus A.J."/>
            <person name="Petzold A."/>
            <person name="Susuki M."/>
            <person name="Suzuki K.-i.T."/>
            <person name="Hayashi T."/>
            <person name="Toyoda A."/>
            <person name="Oliveira C."/>
            <person name="Osipova E."/>
            <person name="Leigh N.D."/>
            <person name="Simon A."/>
            <person name="Yun M.H."/>
        </authorList>
    </citation>
    <scope>NUCLEOTIDE SEQUENCE</scope>
    <source>
        <strain evidence="2">20211129_DDA</strain>
        <tissue evidence="2">Liver</tissue>
    </source>
</reference>
<feature type="region of interest" description="Disordered" evidence="1">
    <location>
        <begin position="1"/>
        <end position="44"/>
    </location>
</feature>
<dbReference type="AlphaFoldDB" id="A0AAV7VG45"/>